<dbReference type="OrthoDB" id="3592093at2759"/>
<feature type="signal peptide" evidence="1">
    <location>
        <begin position="1"/>
        <end position="19"/>
    </location>
</feature>
<evidence type="ECO:0008006" key="4">
    <source>
        <dbReference type="Google" id="ProtNLM"/>
    </source>
</evidence>
<dbReference type="HOGENOM" id="CLU_040327_0_0_1"/>
<dbReference type="EMBL" id="KN832887">
    <property type="protein sequence ID" value="KIM95403.1"/>
    <property type="molecule type" value="Genomic_DNA"/>
</dbReference>
<evidence type="ECO:0000313" key="2">
    <source>
        <dbReference type="EMBL" id="KIM95403.1"/>
    </source>
</evidence>
<dbReference type="SUPFAM" id="SSF50969">
    <property type="entry name" value="YVTN repeat-like/Quinoprotein amine dehydrogenase"/>
    <property type="match status" value="1"/>
</dbReference>
<dbReference type="InterPro" id="IPR015943">
    <property type="entry name" value="WD40/YVTN_repeat-like_dom_sf"/>
</dbReference>
<name>A0A0C3C913_OIDMZ</name>
<protein>
    <recommendedName>
        <fullName evidence="4">SMP-30/Gluconolactonase/LRE-like region domain-containing protein</fullName>
    </recommendedName>
</protein>
<reference evidence="2 3" key="1">
    <citation type="submission" date="2014-04" db="EMBL/GenBank/DDBJ databases">
        <authorList>
            <consortium name="DOE Joint Genome Institute"/>
            <person name="Kuo A."/>
            <person name="Martino E."/>
            <person name="Perotto S."/>
            <person name="Kohler A."/>
            <person name="Nagy L.G."/>
            <person name="Floudas D."/>
            <person name="Copeland A."/>
            <person name="Barry K.W."/>
            <person name="Cichocki N."/>
            <person name="Veneault-Fourrey C."/>
            <person name="LaButti K."/>
            <person name="Lindquist E.A."/>
            <person name="Lipzen A."/>
            <person name="Lundell T."/>
            <person name="Morin E."/>
            <person name="Murat C."/>
            <person name="Sun H."/>
            <person name="Tunlid A."/>
            <person name="Henrissat B."/>
            <person name="Grigoriev I.V."/>
            <person name="Hibbett D.S."/>
            <person name="Martin F."/>
            <person name="Nordberg H.P."/>
            <person name="Cantor M.N."/>
            <person name="Hua S.X."/>
        </authorList>
    </citation>
    <scope>NUCLEOTIDE SEQUENCE [LARGE SCALE GENOMIC DNA]</scope>
    <source>
        <strain evidence="2 3">Zn</strain>
    </source>
</reference>
<evidence type="ECO:0000256" key="1">
    <source>
        <dbReference type="SAM" id="SignalP"/>
    </source>
</evidence>
<dbReference type="InterPro" id="IPR051200">
    <property type="entry name" value="Host-pathogen_enzymatic-act"/>
</dbReference>
<dbReference type="PANTHER" id="PTHR47197">
    <property type="entry name" value="PROTEIN NIRF"/>
    <property type="match status" value="1"/>
</dbReference>
<gene>
    <name evidence="2" type="ORF">OIDMADRAFT_34162</name>
</gene>
<evidence type="ECO:0000313" key="3">
    <source>
        <dbReference type="Proteomes" id="UP000054321"/>
    </source>
</evidence>
<feature type="chain" id="PRO_5002162533" description="SMP-30/Gluconolactonase/LRE-like region domain-containing protein" evidence="1">
    <location>
        <begin position="20"/>
        <end position="399"/>
    </location>
</feature>
<sequence length="399" mass="42053">MNILQFLLLSCAFASSAFANVYSLESTIPWAPTTPALVDQSTIFNGTYYLSDRSNAGVHVISLSDYTQRMIIGGFHTGLANGSASSELSGPNGLVVLPNRNELYVGDGDGSIKVISLLTNTIVANISTGFQTRADELDYDPMNQIVVVTNPSEHIPSVSIINATSRSVLGNISFPGAFTLEQPAFNPSDLKFYVSIPLSNFYLGGALAVLNITSLTVANTIPIPECLNAGIAFGARNQLFLGCSATQLSAFGFAASYVMDISTGTIVHNISGISGNDQVAYSSSTGWFYAAAFQNVLANGTEIPRVAVIASNGTVLQSIATDNSVAHSLAVDEQTGKLVIPVKARGILVYNRTGTATITVSSSISPISVTPTAKSDAPKQLFNLLFLVGVGLFWSVLWL</sequence>
<dbReference type="PANTHER" id="PTHR47197:SF3">
    <property type="entry name" value="DIHYDRO-HEME D1 DEHYDROGENASE"/>
    <property type="match status" value="1"/>
</dbReference>
<organism evidence="2 3">
    <name type="scientific">Oidiodendron maius (strain Zn)</name>
    <dbReference type="NCBI Taxonomy" id="913774"/>
    <lineage>
        <taxon>Eukaryota</taxon>
        <taxon>Fungi</taxon>
        <taxon>Dikarya</taxon>
        <taxon>Ascomycota</taxon>
        <taxon>Pezizomycotina</taxon>
        <taxon>Leotiomycetes</taxon>
        <taxon>Leotiomycetes incertae sedis</taxon>
        <taxon>Myxotrichaceae</taxon>
        <taxon>Oidiodendron</taxon>
    </lineage>
</organism>
<dbReference type="Gene3D" id="2.130.10.10">
    <property type="entry name" value="YVTN repeat-like/Quinoprotein amine dehydrogenase"/>
    <property type="match status" value="1"/>
</dbReference>
<reference evidence="3" key="2">
    <citation type="submission" date="2015-01" db="EMBL/GenBank/DDBJ databases">
        <title>Evolutionary Origins and Diversification of the Mycorrhizal Mutualists.</title>
        <authorList>
            <consortium name="DOE Joint Genome Institute"/>
            <consortium name="Mycorrhizal Genomics Consortium"/>
            <person name="Kohler A."/>
            <person name="Kuo A."/>
            <person name="Nagy L.G."/>
            <person name="Floudas D."/>
            <person name="Copeland A."/>
            <person name="Barry K.W."/>
            <person name="Cichocki N."/>
            <person name="Veneault-Fourrey C."/>
            <person name="LaButti K."/>
            <person name="Lindquist E.A."/>
            <person name="Lipzen A."/>
            <person name="Lundell T."/>
            <person name="Morin E."/>
            <person name="Murat C."/>
            <person name="Riley R."/>
            <person name="Ohm R."/>
            <person name="Sun H."/>
            <person name="Tunlid A."/>
            <person name="Henrissat B."/>
            <person name="Grigoriev I.V."/>
            <person name="Hibbett D.S."/>
            <person name="Martin F."/>
        </authorList>
    </citation>
    <scope>NUCLEOTIDE SEQUENCE [LARGE SCALE GENOMIC DNA]</scope>
    <source>
        <strain evidence="3">Zn</strain>
    </source>
</reference>
<accession>A0A0C3C913</accession>
<dbReference type="InParanoid" id="A0A0C3C913"/>
<proteinExistence type="predicted"/>
<dbReference type="AlphaFoldDB" id="A0A0C3C913"/>
<keyword evidence="1" id="KW-0732">Signal</keyword>
<keyword evidence="3" id="KW-1185">Reference proteome</keyword>
<dbReference type="Proteomes" id="UP000054321">
    <property type="component" value="Unassembled WGS sequence"/>
</dbReference>
<dbReference type="InterPro" id="IPR011044">
    <property type="entry name" value="Quino_amine_DH_bsu"/>
</dbReference>